<keyword evidence="1" id="KW-0812">Transmembrane</keyword>
<gene>
    <name evidence="2" type="ORF">FSP39_017819</name>
</gene>
<evidence type="ECO:0000313" key="2">
    <source>
        <dbReference type="EMBL" id="KAK3091189.1"/>
    </source>
</evidence>
<name>A0AA88Y1Y8_PINIB</name>
<protein>
    <submittedName>
        <fullName evidence="2">Uncharacterized protein</fullName>
    </submittedName>
</protein>
<evidence type="ECO:0000313" key="3">
    <source>
        <dbReference type="Proteomes" id="UP001186944"/>
    </source>
</evidence>
<organism evidence="2 3">
    <name type="scientific">Pinctada imbricata</name>
    <name type="common">Atlantic pearl-oyster</name>
    <name type="synonym">Pinctada martensii</name>
    <dbReference type="NCBI Taxonomy" id="66713"/>
    <lineage>
        <taxon>Eukaryota</taxon>
        <taxon>Metazoa</taxon>
        <taxon>Spiralia</taxon>
        <taxon>Lophotrochozoa</taxon>
        <taxon>Mollusca</taxon>
        <taxon>Bivalvia</taxon>
        <taxon>Autobranchia</taxon>
        <taxon>Pteriomorphia</taxon>
        <taxon>Pterioida</taxon>
        <taxon>Pterioidea</taxon>
        <taxon>Pteriidae</taxon>
        <taxon>Pinctada</taxon>
    </lineage>
</organism>
<dbReference type="Proteomes" id="UP001186944">
    <property type="component" value="Unassembled WGS sequence"/>
</dbReference>
<dbReference type="AlphaFoldDB" id="A0AA88Y1Y8"/>
<reference evidence="2" key="1">
    <citation type="submission" date="2019-08" db="EMBL/GenBank/DDBJ databases">
        <title>The improved chromosome-level genome for the pearl oyster Pinctada fucata martensii using PacBio sequencing and Hi-C.</title>
        <authorList>
            <person name="Zheng Z."/>
        </authorList>
    </citation>
    <scope>NUCLEOTIDE SEQUENCE</scope>
    <source>
        <strain evidence="2">ZZ-2019</strain>
        <tissue evidence="2">Adductor muscle</tissue>
    </source>
</reference>
<sequence>MRRICGRGPVFSQEVSKGPSWSPVVTVSQSAKLLDIPLKWNDANLSCSLVHNTESILGSNVLQNGTLAWIGKRKEFNNWVSLQDCGRFLVTQNQFTKIDIKGPDYVQECQKECLALYPSGNGEFGLQNNGGIECICFGPSPRIQLRVGPCSLWECGINANSDLCAGNGEIVIYKESPSAVFDGSGQCAAFKRNGLNTFEALAIPCNEEHGYMEERTLFGLLQYNPVTSYGNTWTQTAITSGIAQSGSTRLSNIQGVNPAWNSLSLQQWPLNVTLWVALTRRSELRLHSDQTDCYPGSCFCVAVYIDTNGRLEEMLLDCNLTLPALCNTYNLNVRTTHIEVFMNTLSDATSTKGENSRLSPVYLIVGVAIIIIGLLVAPSILYVIFCKWKFGKETAIKSSEKKVSYRSEPEVQYTISTENGYEPPIVPGEDNTYVQPIHSVEANYEAPIHPGEANNYETLDICREEANNERPTSYIDHSYVELIDNPIVEDVTIESNDTKSLIA</sequence>
<accession>A0AA88Y1Y8</accession>
<keyword evidence="1" id="KW-0472">Membrane</keyword>
<comment type="caution">
    <text evidence="2">The sequence shown here is derived from an EMBL/GenBank/DDBJ whole genome shotgun (WGS) entry which is preliminary data.</text>
</comment>
<feature type="transmembrane region" description="Helical" evidence="1">
    <location>
        <begin position="361"/>
        <end position="385"/>
    </location>
</feature>
<proteinExistence type="predicted"/>
<keyword evidence="3" id="KW-1185">Reference proteome</keyword>
<dbReference type="EMBL" id="VSWD01000010">
    <property type="protein sequence ID" value="KAK3091189.1"/>
    <property type="molecule type" value="Genomic_DNA"/>
</dbReference>
<evidence type="ECO:0000256" key="1">
    <source>
        <dbReference type="SAM" id="Phobius"/>
    </source>
</evidence>
<keyword evidence="1" id="KW-1133">Transmembrane helix</keyword>